<keyword evidence="2" id="KW-1185">Reference proteome</keyword>
<proteinExistence type="predicted"/>
<reference evidence="1" key="2">
    <citation type="submission" date="2020-11" db="EMBL/GenBank/DDBJ databases">
        <authorList>
            <person name="McCartney M.A."/>
            <person name="Auch B."/>
            <person name="Kono T."/>
            <person name="Mallez S."/>
            <person name="Becker A."/>
            <person name="Gohl D.M."/>
            <person name="Silverstein K.A.T."/>
            <person name="Koren S."/>
            <person name="Bechman K.B."/>
            <person name="Herman A."/>
            <person name="Abrahante J.E."/>
            <person name="Garbe J."/>
        </authorList>
    </citation>
    <scope>NUCLEOTIDE SEQUENCE</scope>
    <source>
        <strain evidence="1">Duluth1</strain>
        <tissue evidence="1">Whole animal</tissue>
    </source>
</reference>
<dbReference type="EMBL" id="JAIWYP010000003">
    <property type="protein sequence ID" value="KAH3859494.1"/>
    <property type="molecule type" value="Genomic_DNA"/>
</dbReference>
<organism evidence="1 2">
    <name type="scientific">Dreissena polymorpha</name>
    <name type="common">Zebra mussel</name>
    <name type="synonym">Mytilus polymorpha</name>
    <dbReference type="NCBI Taxonomy" id="45954"/>
    <lineage>
        <taxon>Eukaryota</taxon>
        <taxon>Metazoa</taxon>
        <taxon>Spiralia</taxon>
        <taxon>Lophotrochozoa</taxon>
        <taxon>Mollusca</taxon>
        <taxon>Bivalvia</taxon>
        <taxon>Autobranchia</taxon>
        <taxon>Heteroconchia</taxon>
        <taxon>Euheterodonta</taxon>
        <taxon>Imparidentia</taxon>
        <taxon>Neoheterodontei</taxon>
        <taxon>Myida</taxon>
        <taxon>Dreissenoidea</taxon>
        <taxon>Dreissenidae</taxon>
        <taxon>Dreissena</taxon>
    </lineage>
</organism>
<evidence type="ECO:0000313" key="1">
    <source>
        <dbReference type="EMBL" id="KAH3859494.1"/>
    </source>
</evidence>
<accession>A0A9D4LKQ4</accession>
<reference evidence="1" key="1">
    <citation type="journal article" date="2019" name="bioRxiv">
        <title>The Genome of the Zebra Mussel, Dreissena polymorpha: A Resource for Invasive Species Research.</title>
        <authorList>
            <person name="McCartney M.A."/>
            <person name="Auch B."/>
            <person name="Kono T."/>
            <person name="Mallez S."/>
            <person name="Zhang Y."/>
            <person name="Obille A."/>
            <person name="Becker A."/>
            <person name="Abrahante J.E."/>
            <person name="Garbe J."/>
            <person name="Badalamenti J.P."/>
            <person name="Herman A."/>
            <person name="Mangelson H."/>
            <person name="Liachko I."/>
            <person name="Sullivan S."/>
            <person name="Sone E.D."/>
            <person name="Koren S."/>
            <person name="Silverstein K.A.T."/>
            <person name="Beckman K.B."/>
            <person name="Gohl D.M."/>
        </authorList>
    </citation>
    <scope>NUCLEOTIDE SEQUENCE</scope>
    <source>
        <strain evidence="1">Duluth1</strain>
        <tissue evidence="1">Whole animal</tissue>
    </source>
</reference>
<protein>
    <submittedName>
        <fullName evidence="1">Uncharacterized protein</fullName>
    </submittedName>
</protein>
<evidence type="ECO:0000313" key="2">
    <source>
        <dbReference type="Proteomes" id="UP000828390"/>
    </source>
</evidence>
<name>A0A9D4LKQ4_DREPO</name>
<dbReference type="Proteomes" id="UP000828390">
    <property type="component" value="Unassembled WGS sequence"/>
</dbReference>
<sequence>MVEDHGLLFYDRRVKRRFLYGILDNLLGTLKRCVNGNTVVGVDNFRLWLRFRLGFHMM</sequence>
<dbReference type="AlphaFoldDB" id="A0A9D4LKQ4"/>
<gene>
    <name evidence="1" type="ORF">DPMN_102311</name>
</gene>
<comment type="caution">
    <text evidence="1">The sequence shown here is derived from an EMBL/GenBank/DDBJ whole genome shotgun (WGS) entry which is preliminary data.</text>
</comment>